<dbReference type="Proteomes" id="UP000789572">
    <property type="component" value="Unassembled WGS sequence"/>
</dbReference>
<dbReference type="AlphaFoldDB" id="A0A9N8WRU1"/>
<keyword evidence="3" id="KW-1185">Reference proteome</keyword>
<accession>A0A9N8WRU1</accession>
<protein>
    <submittedName>
        <fullName evidence="2">11207_t:CDS:1</fullName>
    </submittedName>
</protein>
<name>A0A9N8WRU1_9GLOM</name>
<organism evidence="2 3">
    <name type="scientific">Paraglomus occultum</name>
    <dbReference type="NCBI Taxonomy" id="144539"/>
    <lineage>
        <taxon>Eukaryota</taxon>
        <taxon>Fungi</taxon>
        <taxon>Fungi incertae sedis</taxon>
        <taxon>Mucoromycota</taxon>
        <taxon>Glomeromycotina</taxon>
        <taxon>Glomeromycetes</taxon>
        <taxon>Paraglomerales</taxon>
        <taxon>Paraglomeraceae</taxon>
        <taxon>Paraglomus</taxon>
    </lineage>
</organism>
<reference evidence="2" key="1">
    <citation type="submission" date="2021-06" db="EMBL/GenBank/DDBJ databases">
        <authorList>
            <person name="Kallberg Y."/>
            <person name="Tangrot J."/>
            <person name="Rosling A."/>
        </authorList>
    </citation>
    <scope>NUCLEOTIDE SEQUENCE</scope>
    <source>
        <strain evidence="2">IA702</strain>
    </source>
</reference>
<feature type="region of interest" description="Disordered" evidence="1">
    <location>
        <begin position="33"/>
        <end position="58"/>
    </location>
</feature>
<evidence type="ECO:0000313" key="2">
    <source>
        <dbReference type="EMBL" id="CAG8494634.1"/>
    </source>
</evidence>
<evidence type="ECO:0000313" key="3">
    <source>
        <dbReference type="Proteomes" id="UP000789572"/>
    </source>
</evidence>
<evidence type="ECO:0000256" key="1">
    <source>
        <dbReference type="SAM" id="MobiDB-lite"/>
    </source>
</evidence>
<sequence>MPSINVIGEIPRPPEVDQLEIVQKLRKEVEQLKEEQRKTMEVMSEREKDHKHDNDDERVAELQSKMDLVQKLENAHADEREEYIAAATARLEVGEITD</sequence>
<comment type="caution">
    <text evidence="2">The sequence shown here is derived from an EMBL/GenBank/DDBJ whole genome shotgun (WGS) entry which is preliminary data.</text>
</comment>
<proteinExistence type="predicted"/>
<gene>
    <name evidence="2" type="ORF">POCULU_LOCUS2256</name>
</gene>
<dbReference type="EMBL" id="CAJVPJ010000203">
    <property type="protein sequence ID" value="CAG8494634.1"/>
    <property type="molecule type" value="Genomic_DNA"/>
</dbReference>